<comment type="caution">
    <text evidence="4">The sequence shown here is derived from an EMBL/GenBank/DDBJ whole genome shotgun (WGS) entry which is preliminary data.</text>
</comment>
<keyword evidence="2" id="KW-0732">Signal</keyword>
<dbReference type="Gene3D" id="2.60.120.260">
    <property type="entry name" value="Galactose-binding domain-like"/>
    <property type="match status" value="1"/>
</dbReference>
<dbReference type="PROSITE" id="PS00018">
    <property type="entry name" value="EF_HAND_1"/>
    <property type="match status" value="1"/>
</dbReference>
<evidence type="ECO:0000256" key="1">
    <source>
        <dbReference type="ARBA" id="ARBA00022801"/>
    </source>
</evidence>
<dbReference type="GO" id="GO:0016788">
    <property type="term" value="F:hydrolase activity, acting on ester bonds"/>
    <property type="evidence" value="ECO:0007669"/>
    <property type="project" value="UniProtKB-ARBA"/>
</dbReference>
<keyword evidence="5" id="KW-1185">Reference proteome</keyword>
<dbReference type="EMBL" id="JAAGNX010000003">
    <property type="protein sequence ID" value="NDV62904.1"/>
    <property type="molecule type" value="Genomic_DNA"/>
</dbReference>
<gene>
    <name evidence="4" type="ORF">G0Q06_10615</name>
</gene>
<dbReference type="RefSeq" id="WP_163965688.1">
    <property type="nucleotide sequence ID" value="NZ_JAAGNX010000003.1"/>
</dbReference>
<evidence type="ECO:0000313" key="5">
    <source>
        <dbReference type="Proteomes" id="UP000478417"/>
    </source>
</evidence>
<sequence>MIKHQRLRLQLFPCCLLILGLLQAEISAFGQGLPERFIYADSVSTTGGQFNVNYPPENLINNGFTTAADIIDTSVSYISSGQNYATASGTLSGFNLVFDFASEAEIDGMHVWNYQFRNGDNGSTSPNAGLKDCTLSFFSGTGGSGTQIGEPIDLSLAAAIWGTENPAQTIAFPTTVTGVRSVVMRVNSNHGSGSFSGLNELAFNGSVDRPGIDTFMADVPFAQMPETPTLSWSVSGNVTSLEISPDIGNVLYLTEGGSGSIAVAPIGEQTYTLTLNDTITSSVSVIGLPPREKLHIYLLIGQSNMQGAGAPYDPSLDAPDPRVLKFGSRNGLESVWVKGGHPLTALTTSSSGAIGMGVEFGKTLLAAQSDPEIVIGLINHAIGSSAIQWWAPGVIDNKQVNPLTGLNYYLYDEAVQRVTAATQYGILKGVLWHQGEYNSNNNTNPDPDPEGYAARLQTLVTNLRESFSNPSLPFICGKFVPASWVDEGGTTVFFTGLPNRAIVEAALEDLPNQLSNTFCVDNVGLRGRPDQKIHFDAHSQRLLGQRYAAAILDLQSDPYRLWLGGFLSPAELANPQLASAEADLDRDGLLNYLEFAFLTDPTRSEEINPLSFQLADIPDEGLFPTLVYRQRFDKDAPNYQVNVSNDLLNWRSNLDEPVTVEFAPSVDNQDGTFRVSVRSLAPVDQSAPGLFLQLRIEPR</sequence>
<dbReference type="Pfam" id="PF03629">
    <property type="entry name" value="SASA"/>
    <property type="match status" value="1"/>
</dbReference>
<evidence type="ECO:0000256" key="2">
    <source>
        <dbReference type="SAM" id="SignalP"/>
    </source>
</evidence>
<protein>
    <submittedName>
        <fullName evidence="4">Sialate O-acetylesterase</fullName>
    </submittedName>
</protein>
<evidence type="ECO:0000313" key="4">
    <source>
        <dbReference type="EMBL" id="NDV62904.1"/>
    </source>
</evidence>
<organism evidence="4 5">
    <name type="scientific">Oceanipulchritudo coccoides</name>
    <dbReference type="NCBI Taxonomy" id="2706888"/>
    <lineage>
        <taxon>Bacteria</taxon>
        <taxon>Pseudomonadati</taxon>
        <taxon>Verrucomicrobiota</taxon>
        <taxon>Opitutia</taxon>
        <taxon>Puniceicoccales</taxon>
        <taxon>Oceanipulchritudinaceae</taxon>
        <taxon>Oceanipulchritudo</taxon>
    </lineage>
</organism>
<dbReference type="InterPro" id="IPR052940">
    <property type="entry name" value="Carb_Esterase_6"/>
</dbReference>
<feature type="signal peptide" evidence="2">
    <location>
        <begin position="1"/>
        <end position="24"/>
    </location>
</feature>
<dbReference type="InterPro" id="IPR005181">
    <property type="entry name" value="SASA"/>
</dbReference>
<accession>A0A6B2M471</accession>
<dbReference type="InterPro" id="IPR018247">
    <property type="entry name" value="EF_Hand_1_Ca_BS"/>
</dbReference>
<keyword evidence="1" id="KW-0378">Hydrolase</keyword>
<dbReference type="PANTHER" id="PTHR31988">
    <property type="entry name" value="ESTERASE, PUTATIVE (DUF303)-RELATED"/>
    <property type="match status" value="1"/>
</dbReference>
<dbReference type="Proteomes" id="UP000478417">
    <property type="component" value="Unassembled WGS sequence"/>
</dbReference>
<reference evidence="4 5" key="1">
    <citation type="submission" date="2020-02" db="EMBL/GenBank/DDBJ databases">
        <title>Albibacoteraceae fam. nov., the first described family within the subdivision 4 Verrucomicrobia.</title>
        <authorList>
            <person name="Xi F."/>
        </authorList>
    </citation>
    <scope>NUCLEOTIDE SEQUENCE [LARGE SCALE GENOMIC DNA]</scope>
    <source>
        <strain evidence="4 5">CK1056</strain>
    </source>
</reference>
<feature type="domain" description="Sialate O-acetylesterase" evidence="3">
    <location>
        <begin position="294"/>
        <end position="552"/>
    </location>
</feature>
<dbReference type="AlphaFoldDB" id="A0A6B2M471"/>
<feature type="chain" id="PRO_5025654670" evidence="2">
    <location>
        <begin position="25"/>
        <end position="699"/>
    </location>
</feature>
<proteinExistence type="predicted"/>
<name>A0A6B2M471_9BACT</name>
<evidence type="ECO:0000259" key="3">
    <source>
        <dbReference type="Pfam" id="PF03629"/>
    </source>
</evidence>
<dbReference type="Gene3D" id="3.40.50.1110">
    <property type="entry name" value="SGNH hydrolase"/>
    <property type="match status" value="1"/>
</dbReference>
<dbReference type="InterPro" id="IPR036514">
    <property type="entry name" value="SGNH_hydro_sf"/>
</dbReference>
<dbReference type="SUPFAM" id="SSF52266">
    <property type="entry name" value="SGNH hydrolase"/>
    <property type="match status" value="1"/>
</dbReference>
<dbReference type="PANTHER" id="PTHR31988:SF19">
    <property type="entry name" value="9-O-ACETYL-N-ACETYLNEURAMINIC ACID DEACETYLASE-RELATED"/>
    <property type="match status" value="1"/>
</dbReference>